<evidence type="ECO:0000313" key="8">
    <source>
        <dbReference type="Proteomes" id="UP000503117"/>
    </source>
</evidence>
<sequence>MELRQLRYFVAIVDHGSLSRAALILHVAQPALTQQLRQLEEELGVQLLHRSAQGVLSTDAGKVFYEHAQAILKQVADARSAVAQSAERPSGAVTLGLPHSISGALALPLLTATRDQYPEITLQLTEELTGNLGDQLKSGRINLAVLFDDGQLGQFATTPLVEEELRFICRTDRPYGEGEQSLTLQQALATTLILPGLQHGVRPRIESVARTAGLTVGNVIEINSIAILKSALLADMGATLLPSAPVLDELQRGTLRAQRIDQPSISRTVVLCYSRNIPLTNAATAISRLVRQVSETLCVDGLWPGATPI</sequence>
<dbReference type="PANTHER" id="PTHR30293">
    <property type="entry name" value="TRANSCRIPTIONAL REGULATORY PROTEIN NAC-RELATED"/>
    <property type="match status" value="1"/>
</dbReference>
<organism evidence="7 8">
    <name type="scientific">Duganella dendranthematis</name>
    <dbReference type="NCBI Taxonomy" id="2728021"/>
    <lineage>
        <taxon>Bacteria</taxon>
        <taxon>Pseudomonadati</taxon>
        <taxon>Pseudomonadota</taxon>
        <taxon>Betaproteobacteria</taxon>
        <taxon>Burkholderiales</taxon>
        <taxon>Oxalobacteraceae</taxon>
        <taxon>Telluria group</taxon>
        <taxon>Duganella</taxon>
    </lineage>
</organism>
<dbReference type="PROSITE" id="PS50931">
    <property type="entry name" value="HTH_LYSR"/>
    <property type="match status" value="1"/>
</dbReference>
<protein>
    <submittedName>
        <fullName evidence="7">LysR family transcriptional regulator</fullName>
    </submittedName>
</protein>
<dbReference type="Gene3D" id="3.40.190.290">
    <property type="match status" value="1"/>
</dbReference>
<evidence type="ECO:0000256" key="5">
    <source>
        <dbReference type="ARBA" id="ARBA00023163"/>
    </source>
</evidence>
<dbReference type="RefSeq" id="WP_169112421.1">
    <property type="nucleotide sequence ID" value="NZ_CP051684.1"/>
</dbReference>
<name>A0ABX6M9J4_9BURK</name>
<dbReference type="Pfam" id="PF03466">
    <property type="entry name" value="LysR_substrate"/>
    <property type="match status" value="1"/>
</dbReference>
<evidence type="ECO:0000256" key="4">
    <source>
        <dbReference type="ARBA" id="ARBA00023159"/>
    </source>
</evidence>
<feature type="domain" description="HTH lysR-type" evidence="6">
    <location>
        <begin position="1"/>
        <end position="58"/>
    </location>
</feature>
<dbReference type="InterPro" id="IPR036390">
    <property type="entry name" value="WH_DNA-bd_sf"/>
</dbReference>
<dbReference type="EMBL" id="CP051684">
    <property type="protein sequence ID" value="QJD90780.1"/>
    <property type="molecule type" value="Genomic_DNA"/>
</dbReference>
<dbReference type="InterPro" id="IPR000847">
    <property type="entry name" value="LysR_HTH_N"/>
</dbReference>
<evidence type="ECO:0000256" key="1">
    <source>
        <dbReference type="ARBA" id="ARBA00009437"/>
    </source>
</evidence>
<dbReference type="InterPro" id="IPR036388">
    <property type="entry name" value="WH-like_DNA-bd_sf"/>
</dbReference>
<proteinExistence type="inferred from homology"/>
<dbReference type="Proteomes" id="UP000503117">
    <property type="component" value="Chromosome"/>
</dbReference>
<evidence type="ECO:0000256" key="2">
    <source>
        <dbReference type="ARBA" id="ARBA00023015"/>
    </source>
</evidence>
<dbReference type="Pfam" id="PF00126">
    <property type="entry name" value="HTH_1"/>
    <property type="match status" value="1"/>
</dbReference>
<dbReference type="SUPFAM" id="SSF46785">
    <property type="entry name" value="Winged helix' DNA-binding domain"/>
    <property type="match status" value="1"/>
</dbReference>
<keyword evidence="4" id="KW-0010">Activator</keyword>
<comment type="similarity">
    <text evidence="1">Belongs to the LysR transcriptional regulatory family.</text>
</comment>
<reference evidence="7 8" key="1">
    <citation type="submission" date="2020-04" db="EMBL/GenBank/DDBJ databases">
        <title>Genome sequencing of novel species.</title>
        <authorList>
            <person name="Heo J."/>
            <person name="Kim S.-J."/>
            <person name="Kim J.-S."/>
            <person name="Hong S.-B."/>
            <person name="Kwon S.-W."/>
        </authorList>
    </citation>
    <scope>NUCLEOTIDE SEQUENCE [LARGE SCALE GENOMIC DNA]</scope>
    <source>
        <strain evidence="7 8">AF9R3</strain>
    </source>
</reference>
<dbReference type="InterPro" id="IPR005119">
    <property type="entry name" value="LysR_subst-bd"/>
</dbReference>
<dbReference type="SUPFAM" id="SSF53850">
    <property type="entry name" value="Periplasmic binding protein-like II"/>
    <property type="match status" value="1"/>
</dbReference>
<evidence type="ECO:0000313" key="7">
    <source>
        <dbReference type="EMBL" id="QJD90780.1"/>
    </source>
</evidence>
<evidence type="ECO:0000259" key="6">
    <source>
        <dbReference type="PROSITE" id="PS50931"/>
    </source>
</evidence>
<keyword evidence="2" id="KW-0805">Transcription regulation</keyword>
<evidence type="ECO:0000256" key="3">
    <source>
        <dbReference type="ARBA" id="ARBA00023125"/>
    </source>
</evidence>
<keyword evidence="5" id="KW-0804">Transcription</keyword>
<dbReference type="PRINTS" id="PR00039">
    <property type="entry name" value="HTHLYSR"/>
</dbReference>
<dbReference type="PANTHER" id="PTHR30293:SF0">
    <property type="entry name" value="NITROGEN ASSIMILATION REGULATORY PROTEIN NAC"/>
    <property type="match status" value="1"/>
</dbReference>
<keyword evidence="3" id="KW-0238">DNA-binding</keyword>
<dbReference type="Gene3D" id="1.10.10.10">
    <property type="entry name" value="Winged helix-like DNA-binding domain superfamily/Winged helix DNA-binding domain"/>
    <property type="match status" value="1"/>
</dbReference>
<accession>A0ABX6M9J4</accession>
<keyword evidence="8" id="KW-1185">Reference proteome</keyword>
<gene>
    <name evidence="7" type="ORF">HH213_12205</name>
</gene>